<dbReference type="EMBL" id="DS268114">
    <property type="protein sequence ID" value="KMM72278.1"/>
    <property type="molecule type" value="Genomic_DNA"/>
</dbReference>
<reference evidence="1 2" key="1">
    <citation type="submission" date="2007-06" db="EMBL/GenBank/DDBJ databases">
        <title>The Genome Sequence of Coccidioides posadasii RMSCC_3488.</title>
        <authorList>
            <consortium name="Coccidioides Genome Resources Consortium"/>
            <consortium name="The Broad Institute Genome Sequencing Platform"/>
            <person name="Henn M.R."/>
            <person name="Sykes S."/>
            <person name="Young S."/>
            <person name="Jaffe D."/>
            <person name="Berlin A."/>
            <person name="Alvarez P."/>
            <person name="Butler J."/>
            <person name="Gnerre S."/>
            <person name="Grabherr M."/>
            <person name="Mauceli E."/>
            <person name="Brockman W."/>
            <person name="Kodira C."/>
            <person name="Alvarado L."/>
            <person name="Zeng Q."/>
            <person name="Crawford M."/>
            <person name="Antoine C."/>
            <person name="Devon K."/>
            <person name="Galgiani J."/>
            <person name="Orsborn K."/>
            <person name="Lewis M.L."/>
            <person name="Nusbaum C."/>
            <person name="Galagan J."/>
            <person name="Birren B."/>
        </authorList>
    </citation>
    <scope>NUCLEOTIDE SEQUENCE [LARGE SCALE GENOMIC DNA]</scope>
    <source>
        <strain evidence="1 2">RMSCC 3488</strain>
    </source>
</reference>
<organism evidence="1 2">
    <name type="scientific">Coccidioides posadasii RMSCC 3488</name>
    <dbReference type="NCBI Taxonomy" id="454284"/>
    <lineage>
        <taxon>Eukaryota</taxon>
        <taxon>Fungi</taxon>
        <taxon>Dikarya</taxon>
        <taxon>Ascomycota</taxon>
        <taxon>Pezizomycotina</taxon>
        <taxon>Eurotiomycetes</taxon>
        <taxon>Eurotiomycetidae</taxon>
        <taxon>Onygenales</taxon>
        <taxon>Onygenaceae</taxon>
        <taxon>Coccidioides</taxon>
    </lineage>
</organism>
<evidence type="ECO:0000313" key="1">
    <source>
        <dbReference type="EMBL" id="KMM72278.1"/>
    </source>
</evidence>
<dbReference type="AlphaFoldDB" id="A0A0J6FPH9"/>
<name>A0A0J6FPH9_COCPO</name>
<accession>A0A0J6FPH9</accession>
<gene>
    <name evidence="1" type="ORF">CPAG_08575</name>
</gene>
<reference evidence="2" key="3">
    <citation type="journal article" date="2010" name="Genome Res.">
        <title>Population genomic sequencing of Coccidioides fungi reveals recent hybridization and transposon control.</title>
        <authorList>
            <person name="Neafsey D.E."/>
            <person name="Barker B.M."/>
            <person name="Sharpton T.J."/>
            <person name="Stajich J.E."/>
            <person name="Park D.J."/>
            <person name="Whiston E."/>
            <person name="Hung C.-Y."/>
            <person name="McMahan C."/>
            <person name="White J."/>
            <person name="Sykes S."/>
            <person name="Heiman D."/>
            <person name="Young S."/>
            <person name="Zeng Q."/>
            <person name="Abouelleil A."/>
            <person name="Aftuck L."/>
            <person name="Bessette D."/>
            <person name="Brown A."/>
            <person name="FitzGerald M."/>
            <person name="Lui A."/>
            <person name="Macdonald J.P."/>
            <person name="Priest M."/>
            <person name="Orbach M.J."/>
            <person name="Galgiani J.N."/>
            <person name="Kirkland T.N."/>
            <person name="Cole G.T."/>
            <person name="Birren B.W."/>
            <person name="Henn M.R."/>
            <person name="Taylor J.W."/>
            <person name="Rounsley S.D."/>
        </authorList>
    </citation>
    <scope>NUCLEOTIDE SEQUENCE [LARGE SCALE GENOMIC DNA]</scope>
    <source>
        <strain evidence="2">RMSCC 3488</strain>
    </source>
</reference>
<dbReference type="Proteomes" id="UP000054567">
    <property type="component" value="Unassembled WGS sequence"/>
</dbReference>
<evidence type="ECO:0000313" key="2">
    <source>
        <dbReference type="Proteomes" id="UP000054567"/>
    </source>
</evidence>
<protein>
    <submittedName>
        <fullName evidence="1">Uncharacterized protein</fullName>
    </submittedName>
</protein>
<proteinExistence type="predicted"/>
<reference evidence="2" key="2">
    <citation type="journal article" date="2009" name="Genome Res.">
        <title>Comparative genomic analyses of the human fungal pathogens Coccidioides and their relatives.</title>
        <authorList>
            <person name="Sharpton T.J."/>
            <person name="Stajich J.E."/>
            <person name="Rounsley S.D."/>
            <person name="Gardner M.J."/>
            <person name="Wortman J.R."/>
            <person name="Jordar V.S."/>
            <person name="Maiti R."/>
            <person name="Kodira C.D."/>
            <person name="Neafsey D.E."/>
            <person name="Zeng Q."/>
            <person name="Hung C.-Y."/>
            <person name="McMahan C."/>
            <person name="Muszewska A."/>
            <person name="Grynberg M."/>
            <person name="Mandel M.A."/>
            <person name="Kellner E.M."/>
            <person name="Barker B.M."/>
            <person name="Galgiani J.N."/>
            <person name="Orbach M.J."/>
            <person name="Kirkland T.N."/>
            <person name="Cole G.T."/>
            <person name="Henn M.R."/>
            <person name="Birren B.W."/>
            <person name="Taylor J.W."/>
        </authorList>
    </citation>
    <scope>NUCLEOTIDE SEQUENCE [LARGE SCALE GENOMIC DNA]</scope>
    <source>
        <strain evidence="2">RMSCC 3488</strain>
    </source>
</reference>
<dbReference type="VEuPathDB" id="FungiDB:CPAG_08575"/>
<sequence>MIQQAWGLGIDSTSNQLSKSQQLGRVVDCSQLRNWWLSDKHFPKVAQKSHFSGMDAPGCHVLGPPSTLRDSDMVDTYKDAEERLLFPAARLHTMDSISCQAPVQYKF</sequence>